<organism evidence="2 3">
    <name type="scientific">Mustela putorius furo</name>
    <name type="common">European domestic ferret</name>
    <name type="synonym">Mustela furo</name>
    <dbReference type="NCBI Taxonomy" id="9669"/>
    <lineage>
        <taxon>Eukaryota</taxon>
        <taxon>Metazoa</taxon>
        <taxon>Chordata</taxon>
        <taxon>Craniata</taxon>
        <taxon>Vertebrata</taxon>
        <taxon>Euteleostomi</taxon>
        <taxon>Mammalia</taxon>
        <taxon>Eutheria</taxon>
        <taxon>Laurasiatheria</taxon>
        <taxon>Carnivora</taxon>
        <taxon>Caniformia</taxon>
        <taxon>Musteloidea</taxon>
        <taxon>Mustelidae</taxon>
        <taxon>Mustelinae</taxon>
        <taxon>Mustela</taxon>
    </lineage>
</organism>
<sequence length="218" mass="23478">MASKRVGLLCWVQLSPRSCRWPSLRGGALGMDGTLSLHLDAVRSHSWSRNRLAHSSTRACSSTRAHSSPHSRSRSPHSWSHSPHSRSHSPHSWSHSPHSRSHSPRNNHSSPWFWPRRPGAMWEVPTLSTEIQKLLGGLDWRSGKPVCRGGDEKGPPLPLKTQPLPGEAAPAPGALPACSCPGCGHQPHGLAGKAGAGRAGDLRCRRDVMVPAQGPQGP</sequence>
<evidence type="ECO:0000313" key="3">
    <source>
        <dbReference type="RefSeq" id="XP_044922616.1"/>
    </source>
</evidence>
<protein>
    <submittedName>
        <fullName evidence="3">Uncharacterized protein LOC123387975</fullName>
    </submittedName>
</protein>
<dbReference type="Proteomes" id="UP000000715">
    <property type="component" value="Unplaced"/>
</dbReference>
<feature type="compositionally biased region" description="Polar residues" evidence="1">
    <location>
        <begin position="53"/>
        <end position="65"/>
    </location>
</feature>
<name>A0A8U0UQD7_MUSPF</name>
<dbReference type="GeneID" id="123387975"/>
<feature type="region of interest" description="Disordered" evidence="1">
    <location>
        <begin position="53"/>
        <end position="111"/>
    </location>
</feature>
<evidence type="ECO:0000256" key="1">
    <source>
        <dbReference type="SAM" id="MobiDB-lite"/>
    </source>
</evidence>
<gene>
    <name evidence="3" type="primary">LOC123387975</name>
</gene>
<keyword evidence="2" id="KW-1185">Reference proteome</keyword>
<accession>A0A8U0UQD7</accession>
<evidence type="ECO:0000313" key="2">
    <source>
        <dbReference type="Proteomes" id="UP000000715"/>
    </source>
</evidence>
<reference evidence="3" key="1">
    <citation type="submission" date="2025-08" db="UniProtKB">
        <authorList>
            <consortium name="RefSeq"/>
        </authorList>
    </citation>
    <scope>IDENTIFICATION</scope>
    <source>
        <tissue evidence="3">Brain</tissue>
    </source>
</reference>
<dbReference type="AlphaFoldDB" id="A0A8U0UQD7"/>
<dbReference type="RefSeq" id="XP_044922616.1">
    <property type="nucleotide sequence ID" value="XM_045066681.1"/>
</dbReference>
<proteinExistence type="predicted"/>